<reference evidence="2" key="1">
    <citation type="submission" date="2022-11" db="UniProtKB">
        <authorList>
            <consortium name="WormBaseParasite"/>
        </authorList>
    </citation>
    <scope>IDENTIFICATION</scope>
</reference>
<proteinExistence type="predicted"/>
<protein>
    <submittedName>
        <fullName evidence="2">Cathepsin propeptide inhibitor domain-containing protein</fullName>
    </submittedName>
</protein>
<organism evidence="1 2">
    <name type="scientific">Panagrolaimus sp. ES5</name>
    <dbReference type="NCBI Taxonomy" id="591445"/>
    <lineage>
        <taxon>Eukaryota</taxon>
        <taxon>Metazoa</taxon>
        <taxon>Ecdysozoa</taxon>
        <taxon>Nematoda</taxon>
        <taxon>Chromadorea</taxon>
        <taxon>Rhabditida</taxon>
        <taxon>Tylenchina</taxon>
        <taxon>Panagrolaimomorpha</taxon>
        <taxon>Panagrolaimoidea</taxon>
        <taxon>Panagrolaimidae</taxon>
        <taxon>Panagrolaimus</taxon>
    </lineage>
</organism>
<sequence length="196" mass="22638">MISKTAIALLLLGLTCILASNDERYKKWRLSTNDDTIESTETEDEIVDAHRSRNRQYVRTRESLKQLIRQGYDDWEAFKGVHSKRFTDNDIENERMLAFLASQQHVRRHNDAYERGDVTFKIGINHIADLPFSEYQKLNGYRRLFGDANAQKNSSTWLSPLNADIPESLDWREHGYVTDVKNQGMCGSCWAFSATG</sequence>
<dbReference type="WBParaSite" id="ES5_v2.g25682.t1">
    <property type="protein sequence ID" value="ES5_v2.g25682.t1"/>
    <property type="gene ID" value="ES5_v2.g25682"/>
</dbReference>
<dbReference type="Proteomes" id="UP000887579">
    <property type="component" value="Unplaced"/>
</dbReference>
<accession>A0AC34G8J0</accession>
<name>A0AC34G8J0_9BILA</name>
<evidence type="ECO:0000313" key="2">
    <source>
        <dbReference type="WBParaSite" id="ES5_v2.g25682.t1"/>
    </source>
</evidence>
<evidence type="ECO:0000313" key="1">
    <source>
        <dbReference type="Proteomes" id="UP000887579"/>
    </source>
</evidence>